<feature type="domain" description="ABM" evidence="1">
    <location>
        <begin position="3"/>
        <end position="95"/>
    </location>
</feature>
<dbReference type="InterPro" id="IPR011008">
    <property type="entry name" value="Dimeric_a/b-barrel"/>
</dbReference>
<dbReference type="SUPFAM" id="SSF54909">
    <property type="entry name" value="Dimeric alpha+beta barrel"/>
    <property type="match status" value="1"/>
</dbReference>
<evidence type="ECO:0000259" key="1">
    <source>
        <dbReference type="PROSITE" id="PS51725"/>
    </source>
</evidence>
<protein>
    <submittedName>
        <fullName evidence="2">Quinol monooxygenase</fullName>
        <ecNumber evidence="2">1.-.-.-</ecNumber>
    </submittedName>
</protein>
<gene>
    <name evidence="2" type="ORF">WJU22_20120</name>
</gene>
<dbReference type="Pfam" id="PF03992">
    <property type="entry name" value="ABM"/>
    <property type="match status" value="1"/>
</dbReference>
<keyword evidence="2" id="KW-0560">Oxidoreductase</keyword>
<dbReference type="InterPro" id="IPR007138">
    <property type="entry name" value="ABM_dom"/>
</dbReference>
<keyword evidence="3" id="KW-1185">Reference proteome</keyword>
<dbReference type="RefSeq" id="WP_341839963.1">
    <property type="nucleotide sequence ID" value="NZ_CP149792.1"/>
</dbReference>
<dbReference type="Proteomes" id="UP001449657">
    <property type="component" value="Chromosome"/>
</dbReference>
<dbReference type="EMBL" id="CP150096">
    <property type="protein sequence ID" value="WZN45209.1"/>
    <property type="molecule type" value="Genomic_DNA"/>
</dbReference>
<organism evidence="2 3">
    <name type="scientific">Chitinophaga caseinilytica</name>
    <dbReference type="NCBI Taxonomy" id="2267521"/>
    <lineage>
        <taxon>Bacteria</taxon>
        <taxon>Pseudomonadati</taxon>
        <taxon>Bacteroidota</taxon>
        <taxon>Chitinophagia</taxon>
        <taxon>Chitinophagales</taxon>
        <taxon>Chitinophagaceae</taxon>
        <taxon>Chitinophaga</taxon>
    </lineage>
</organism>
<proteinExistence type="predicted"/>
<dbReference type="PANTHER" id="PTHR33336">
    <property type="entry name" value="QUINOL MONOOXYGENASE YGIN-RELATED"/>
    <property type="match status" value="1"/>
</dbReference>
<accession>A0ABZ2Z0A6</accession>
<evidence type="ECO:0000313" key="3">
    <source>
        <dbReference type="Proteomes" id="UP001449657"/>
    </source>
</evidence>
<name>A0ABZ2Z0A6_9BACT</name>
<sequence length="97" mass="11435">MKIYLTAVLKVKPEYLQEVEKALRNMVTETRKEAACIQYDLHQGQDDKHVFVFYEIWKDQQGLDAHNKQPYILEFGKIAQTQLLEPPQIYITNIIDP</sequence>
<dbReference type="GO" id="GO:0004497">
    <property type="term" value="F:monooxygenase activity"/>
    <property type="evidence" value="ECO:0007669"/>
    <property type="project" value="UniProtKB-KW"/>
</dbReference>
<reference evidence="2 3" key="1">
    <citation type="submission" date="2024-03" db="EMBL/GenBank/DDBJ databases">
        <title>Chitinophaga caseinilytica sp. nov., a casein hydrolysing bacterium isolated from forest soil.</title>
        <authorList>
            <person name="Lee D.S."/>
            <person name="Han D.M."/>
            <person name="Baek J.H."/>
            <person name="Choi D.G."/>
            <person name="Jeon J.H."/>
            <person name="Jeon C.O."/>
        </authorList>
    </citation>
    <scope>NUCLEOTIDE SEQUENCE [LARGE SCALE GENOMIC DNA]</scope>
    <source>
        <strain evidence="2 3">KACC 19118</strain>
    </source>
</reference>
<dbReference type="EC" id="1.-.-.-" evidence="2"/>
<evidence type="ECO:0000313" key="2">
    <source>
        <dbReference type="EMBL" id="WZN45209.1"/>
    </source>
</evidence>
<dbReference type="PROSITE" id="PS51725">
    <property type="entry name" value="ABM"/>
    <property type="match status" value="1"/>
</dbReference>
<dbReference type="InterPro" id="IPR050744">
    <property type="entry name" value="AI-2_Isomerase_LsrG"/>
</dbReference>
<keyword evidence="2" id="KW-0503">Monooxygenase</keyword>
<dbReference type="PANTHER" id="PTHR33336:SF15">
    <property type="entry name" value="ABM DOMAIN-CONTAINING PROTEIN"/>
    <property type="match status" value="1"/>
</dbReference>
<dbReference type="Gene3D" id="3.30.70.100">
    <property type="match status" value="1"/>
</dbReference>